<name>A0AAN8QFL1_9TELE</name>
<gene>
    <name evidence="4" type="ORF">J4Q44_G00317090</name>
</gene>
<evidence type="ECO:0000256" key="1">
    <source>
        <dbReference type="RuleBase" id="RU000411"/>
    </source>
</evidence>
<sequence>MAAAFHQSVCVLGGVLFKTEKSGGGTMTSRLLPFLACILLLAMPLQAQEPSAAEIQDLSIRNADFAARLYRAIASTSDGNVLLSPFTVSLGLAALMSGADGSTREQLLQGLSLNALDHLRIPELFQSVRESVAESGLVNQGIGILPRQQFKVDSAYRDVVQTQYAGNIQGLDYNDGAAKDTINKFAYDYTGGEVKEVISAIDPQTQMMLITAVFFQGQFALAFNASFTQYERFYVNKYNIATVPMMFRSDKYHLAYDRSLKLGVLKLPMTGGTAMLVLLPDKDVDYTSIDEEITGERFQGWLKQLKRTKLEVQLPRFMLEQSYSLQKVLPGLGISEAFQERADFSGIGGETGLRLSEVVHKAAITVDETSNAGNARALNIFASLPPRLTVNRPFLFLVYHEATSSFLFIGRVIDPSKK</sequence>
<dbReference type="InterPro" id="IPR042185">
    <property type="entry name" value="Serpin_sf_2"/>
</dbReference>
<dbReference type="SUPFAM" id="SSF56574">
    <property type="entry name" value="Serpins"/>
    <property type="match status" value="1"/>
</dbReference>
<dbReference type="Proteomes" id="UP001356427">
    <property type="component" value="Unassembled WGS sequence"/>
</dbReference>
<evidence type="ECO:0000259" key="3">
    <source>
        <dbReference type="SMART" id="SM00093"/>
    </source>
</evidence>
<dbReference type="PANTHER" id="PTHR11461:SF191">
    <property type="entry name" value="PROTEIN Z-DEPENDENT PROTEASE INHIBITOR"/>
    <property type="match status" value="1"/>
</dbReference>
<dbReference type="Gene3D" id="3.30.497.10">
    <property type="entry name" value="Antithrombin, subunit I, domain 2"/>
    <property type="match status" value="1"/>
</dbReference>
<evidence type="ECO:0000313" key="5">
    <source>
        <dbReference type="Proteomes" id="UP001356427"/>
    </source>
</evidence>
<dbReference type="PRINTS" id="PR00780">
    <property type="entry name" value="LEUSERPINII"/>
</dbReference>
<dbReference type="InterPro" id="IPR000215">
    <property type="entry name" value="Serpin_fam"/>
</dbReference>
<feature type="chain" id="PRO_5043019602" description="Serpin domain-containing protein" evidence="2">
    <location>
        <begin position="48"/>
        <end position="418"/>
    </location>
</feature>
<evidence type="ECO:0000256" key="2">
    <source>
        <dbReference type="SAM" id="SignalP"/>
    </source>
</evidence>
<keyword evidence="2" id="KW-0732">Signal</keyword>
<reference evidence="4 5" key="1">
    <citation type="submission" date="2021-04" db="EMBL/GenBank/DDBJ databases">
        <authorList>
            <person name="De Guttry C."/>
            <person name="Zahm M."/>
            <person name="Klopp C."/>
            <person name="Cabau C."/>
            <person name="Louis A."/>
            <person name="Berthelot C."/>
            <person name="Parey E."/>
            <person name="Roest Crollius H."/>
            <person name="Montfort J."/>
            <person name="Robinson-Rechavi M."/>
            <person name="Bucao C."/>
            <person name="Bouchez O."/>
            <person name="Gislard M."/>
            <person name="Lluch J."/>
            <person name="Milhes M."/>
            <person name="Lampietro C."/>
            <person name="Lopez Roques C."/>
            <person name="Donnadieu C."/>
            <person name="Braasch I."/>
            <person name="Desvignes T."/>
            <person name="Postlethwait J."/>
            <person name="Bobe J."/>
            <person name="Wedekind C."/>
            <person name="Guiguen Y."/>
        </authorList>
    </citation>
    <scope>NUCLEOTIDE SEQUENCE [LARGE SCALE GENOMIC DNA]</scope>
    <source>
        <strain evidence="4">Cs_M1</strain>
        <tissue evidence="4">Blood</tissue>
    </source>
</reference>
<dbReference type="EMBL" id="JAGTTL010000031">
    <property type="protein sequence ID" value="KAK6297126.1"/>
    <property type="molecule type" value="Genomic_DNA"/>
</dbReference>
<dbReference type="PANTHER" id="PTHR11461">
    <property type="entry name" value="SERINE PROTEASE INHIBITOR, SERPIN"/>
    <property type="match status" value="1"/>
</dbReference>
<dbReference type="InterPro" id="IPR036186">
    <property type="entry name" value="Serpin_sf"/>
</dbReference>
<dbReference type="SMART" id="SM00093">
    <property type="entry name" value="SERPIN"/>
    <property type="match status" value="1"/>
</dbReference>
<keyword evidence="5" id="KW-1185">Reference proteome</keyword>
<organism evidence="4 5">
    <name type="scientific">Coregonus suidteri</name>
    <dbReference type="NCBI Taxonomy" id="861788"/>
    <lineage>
        <taxon>Eukaryota</taxon>
        <taxon>Metazoa</taxon>
        <taxon>Chordata</taxon>
        <taxon>Craniata</taxon>
        <taxon>Vertebrata</taxon>
        <taxon>Euteleostomi</taxon>
        <taxon>Actinopterygii</taxon>
        <taxon>Neopterygii</taxon>
        <taxon>Teleostei</taxon>
        <taxon>Protacanthopterygii</taxon>
        <taxon>Salmoniformes</taxon>
        <taxon>Salmonidae</taxon>
        <taxon>Coregoninae</taxon>
        <taxon>Coregonus</taxon>
    </lineage>
</organism>
<feature type="domain" description="Serpin" evidence="3">
    <location>
        <begin position="67"/>
        <end position="415"/>
    </location>
</feature>
<dbReference type="InterPro" id="IPR023796">
    <property type="entry name" value="Serpin_dom"/>
</dbReference>
<dbReference type="Gene3D" id="2.30.39.10">
    <property type="entry name" value="Alpha-1-antitrypsin, domain 1"/>
    <property type="match status" value="1"/>
</dbReference>
<accession>A0AAN8QFL1</accession>
<protein>
    <recommendedName>
        <fullName evidence="3">Serpin domain-containing protein</fullName>
    </recommendedName>
</protein>
<dbReference type="AlphaFoldDB" id="A0AAN8QFL1"/>
<dbReference type="InterPro" id="IPR042178">
    <property type="entry name" value="Serpin_sf_1"/>
</dbReference>
<evidence type="ECO:0000313" key="4">
    <source>
        <dbReference type="EMBL" id="KAK6297126.1"/>
    </source>
</evidence>
<proteinExistence type="inferred from homology"/>
<feature type="signal peptide" evidence="2">
    <location>
        <begin position="1"/>
        <end position="47"/>
    </location>
</feature>
<dbReference type="InterPro" id="IPR023795">
    <property type="entry name" value="Serpin_CS"/>
</dbReference>
<dbReference type="GO" id="GO:0004867">
    <property type="term" value="F:serine-type endopeptidase inhibitor activity"/>
    <property type="evidence" value="ECO:0007669"/>
    <property type="project" value="InterPro"/>
</dbReference>
<comment type="caution">
    <text evidence="4">The sequence shown here is derived from an EMBL/GenBank/DDBJ whole genome shotgun (WGS) entry which is preliminary data.</text>
</comment>
<dbReference type="GO" id="GO:0007596">
    <property type="term" value="P:blood coagulation"/>
    <property type="evidence" value="ECO:0007669"/>
    <property type="project" value="InterPro"/>
</dbReference>
<dbReference type="InterPro" id="IPR033835">
    <property type="entry name" value="PZI_serpin_dom"/>
</dbReference>
<dbReference type="Pfam" id="PF00079">
    <property type="entry name" value="Serpin"/>
    <property type="match status" value="1"/>
</dbReference>
<comment type="similarity">
    <text evidence="1">Belongs to the serpin family.</text>
</comment>
<dbReference type="CDD" id="cd02055">
    <property type="entry name" value="serpinA10_PZI"/>
    <property type="match status" value="1"/>
</dbReference>
<dbReference type="PROSITE" id="PS00284">
    <property type="entry name" value="SERPIN"/>
    <property type="match status" value="1"/>
</dbReference>
<dbReference type="GO" id="GO:0005615">
    <property type="term" value="C:extracellular space"/>
    <property type="evidence" value="ECO:0007669"/>
    <property type="project" value="InterPro"/>
</dbReference>